<dbReference type="EMBL" id="WKKH01000018">
    <property type="protein sequence ID" value="MRX76965.1"/>
    <property type="molecule type" value="Genomic_DNA"/>
</dbReference>
<gene>
    <name evidence="3" type="ORF">GJU39_12795</name>
</gene>
<dbReference type="SUPFAM" id="SSF51430">
    <property type="entry name" value="NAD(P)-linked oxidoreductase"/>
    <property type="match status" value="1"/>
</dbReference>
<evidence type="ECO:0000313" key="3">
    <source>
        <dbReference type="EMBL" id="MRX76965.1"/>
    </source>
</evidence>
<protein>
    <submittedName>
        <fullName evidence="3">Aldo/keto reductase</fullName>
    </submittedName>
</protein>
<dbReference type="AlphaFoldDB" id="A0A7K0FZM4"/>
<dbReference type="OrthoDB" id="9773828at2"/>
<keyword evidence="4" id="KW-1185">Reference proteome</keyword>
<dbReference type="InterPro" id="IPR050523">
    <property type="entry name" value="AKR_Detox_Biosynth"/>
</dbReference>
<feature type="domain" description="NADP-dependent oxidoreductase" evidence="2">
    <location>
        <begin position="16"/>
        <end position="321"/>
    </location>
</feature>
<accession>A0A7K0FZM4</accession>
<keyword evidence="1" id="KW-0560">Oxidoreductase</keyword>
<dbReference type="Gene3D" id="3.20.20.100">
    <property type="entry name" value="NADP-dependent oxidoreductase domain"/>
    <property type="match status" value="1"/>
</dbReference>
<evidence type="ECO:0000313" key="4">
    <source>
        <dbReference type="Proteomes" id="UP000487757"/>
    </source>
</evidence>
<comment type="caution">
    <text evidence="3">The sequence shown here is derived from an EMBL/GenBank/DDBJ whole genome shotgun (WGS) entry which is preliminary data.</text>
</comment>
<dbReference type="InterPro" id="IPR023210">
    <property type="entry name" value="NADP_OxRdtase_dom"/>
</dbReference>
<dbReference type="PANTHER" id="PTHR43364:SF4">
    <property type="entry name" value="NAD(P)-LINKED OXIDOREDUCTASE SUPERFAMILY PROTEIN"/>
    <property type="match status" value="1"/>
</dbReference>
<dbReference type="RefSeq" id="WP_154281192.1">
    <property type="nucleotide sequence ID" value="NZ_JBHUJQ010000001.1"/>
</dbReference>
<name>A0A7K0FZM4_9SPHI</name>
<dbReference type="PANTHER" id="PTHR43364">
    <property type="entry name" value="NADH-SPECIFIC METHYLGLYOXAL REDUCTASE-RELATED"/>
    <property type="match status" value="1"/>
</dbReference>
<dbReference type="InterPro" id="IPR036812">
    <property type="entry name" value="NAD(P)_OxRdtase_dom_sf"/>
</dbReference>
<sequence>MDKKQLPGTNIMLSPITYGAFAIGGWFWGGADEGDAIKAIEAAIENGVTTIDTAPVYGMGHSEIVVGNTIKGKRDKVQLLTKFGMIWDAEKGDFAFESKDNQDKPVKIYKFNGKQSVIDECERSLKRLQTDYIDLFQMHWPESTTPIEETMEALEILKTQGKILAAGVCNCPVDLLERANAVLPIATNQVAYSMVNRGIEKDLVPFCLKNGIGILPHTSLQKGLLTGKIKPGHVFNHGDHRPNTPYFKEHNHKEVMKMLDAVKHIADERDISLAQLALNWTMRQPAVTSVLVGARNASQMLENVKAASFILTDEEINNINNALLQIDLIL</sequence>
<dbReference type="Proteomes" id="UP000487757">
    <property type="component" value="Unassembled WGS sequence"/>
</dbReference>
<proteinExistence type="predicted"/>
<organism evidence="3 4">
    <name type="scientific">Pedobacter petrophilus</name>
    <dbReference type="NCBI Taxonomy" id="1908241"/>
    <lineage>
        <taxon>Bacteria</taxon>
        <taxon>Pseudomonadati</taxon>
        <taxon>Bacteroidota</taxon>
        <taxon>Sphingobacteriia</taxon>
        <taxon>Sphingobacteriales</taxon>
        <taxon>Sphingobacteriaceae</taxon>
        <taxon>Pedobacter</taxon>
    </lineage>
</organism>
<dbReference type="Pfam" id="PF00248">
    <property type="entry name" value="Aldo_ket_red"/>
    <property type="match status" value="1"/>
</dbReference>
<dbReference type="GO" id="GO:0005829">
    <property type="term" value="C:cytosol"/>
    <property type="evidence" value="ECO:0007669"/>
    <property type="project" value="TreeGrafter"/>
</dbReference>
<reference evidence="3 4" key="1">
    <citation type="submission" date="2019-11" db="EMBL/GenBank/DDBJ databases">
        <title>Pedobacter petrophilus genome.</title>
        <authorList>
            <person name="Feldbauer M.J."/>
            <person name="Newman J.D."/>
        </authorList>
    </citation>
    <scope>NUCLEOTIDE SEQUENCE [LARGE SCALE GENOMIC DNA]</scope>
    <source>
        <strain evidence="3 4">LMG 29686</strain>
    </source>
</reference>
<dbReference type="GO" id="GO:0016491">
    <property type="term" value="F:oxidoreductase activity"/>
    <property type="evidence" value="ECO:0007669"/>
    <property type="project" value="UniProtKB-KW"/>
</dbReference>
<evidence type="ECO:0000259" key="2">
    <source>
        <dbReference type="Pfam" id="PF00248"/>
    </source>
</evidence>
<evidence type="ECO:0000256" key="1">
    <source>
        <dbReference type="ARBA" id="ARBA00023002"/>
    </source>
</evidence>